<evidence type="ECO:0000313" key="3">
    <source>
        <dbReference type="Proteomes" id="UP000620559"/>
    </source>
</evidence>
<name>A0A8J7JV02_9CYAN</name>
<dbReference type="PANTHER" id="PTHR34504:SF2">
    <property type="entry name" value="UPF0150 PROTEIN SSL0259"/>
    <property type="match status" value="1"/>
</dbReference>
<dbReference type="EMBL" id="JADEWL010000097">
    <property type="protein sequence ID" value="MBE9215384.1"/>
    <property type="molecule type" value="Genomic_DNA"/>
</dbReference>
<sequence>MRYAIVIEKAANNYSAYVPDLPGCVATGATIQEVNQQIKEAINFHLEGLREEGLSIPEPTTLCEYVEAS</sequence>
<dbReference type="InterPro" id="IPR051404">
    <property type="entry name" value="TA_system_antitoxin"/>
</dbReference>
<protein>
    <submittedName>
        <fullName evidence="2">Type II toxin-antitoxin system HicB family antitoxin</fullName>
    </submittedName>
</protein>
<accession>A0A8J7JV02</accession>
<evidence type="ECO:0000313" key="2">
    <source>
        <dbReference type="EMBL" id="MBE9215384.1"/>
    </source>
</evidence>
<dbReference type="InterPro" id="IPR031807">
    <property type="entry name" value="HicB-like"/>
</dbReference>
<feature type="domain" description="HicB-like antitoxin of toxin-antitoxin system" evidence="1">
    <location>
        <begin position="3"/>
        <end position="67"/>
    </location>
</feature>
<dbReference type="RefSeq" id="WP_193923446.1">
    <property type="nucleotide sequence ID" value="NZ_JADEWL010000097.1"/>
</dbReference>
<dbReference type="InterPro" id="IPR035069">
    <property type="entry name" value="TTHA1013/TTHA0281-like"/>
</dbReference>
<organism evidence="2 3">
    <name type="scientific">Plectonema cf. radiosum LEGE 06105</name>
    <dbReference type="NCBI Taxonomy" id="945769"/>
    <lineage>
        <taxon>Bacteria</taxon>
        <taxon>Bacillati</taxon>
        <taxon>Cyanobacteriota</taxon>
        <taxon>Cyanophyceae</taxon>
        <taxon>Oscillatoriophycideae</taxon>
        <taxon>Oscillatoriales</taxon>
        <taxon>Microcoleaceae</taxon>
        <taxon>Plectonema</taxon>
    </lineage>
</organism>
<dbReference type="SUPFAM" id="SSF143100">
    <property type="entry name" value="TTHA1013/TTHA0281-like"/>
    <property type="match status" value="1"/>
</dbReference>
<dbReference type="Gene3D" id="3.30.160.250">
    <property type="match status" value="1"/>
</dbReference>
<keyword evidence="3" id="KW-1185">Reference proteome</keyword>
<proteinExistence type="predicted"/>
<comment type="caution">
    <text evidence="2">The sequence shown here is derived from an EMBL/GenBank/DDBJ whole genome shotgun (WGS) entry which is preliminary data.</text>
</comment>
<evidence type="ECO:0000259" key="1">
    <source>
        <dbReference type="Pfam" id="PF15919"/>
    </source>
</evidence>
<dbReference type="PANTHER" id="PTHR34504">
    <property type="entry name" value="ANTITOXIN HICB"/>
    <property type="match status" value="1"/>
</dbReference>
<dbReference type="Proteomes" id="UP000620559">
    <property type="component" value="Unassembled WGS sequence"/>
</dbReference>
<dbReference type="AlphaFoldDB" id="A0A8J7JV02"/>
<gene>
    <name evidence="2" type="ORF">IQ247_22415</name>
</gene>
<reference evidence="2" key="1">
    <citation type="submission" date="2020-10" db="EMBL/GenBank/DDBJ databases">
        <authorList>
            <person name="Castelo-Branco R."/>
            <person name="Eusebio N."/>
            <person name="Adriana R."/>
            <person name="Vieira A."/>
            <person name="Brugerolle De Fraissinette N."/>
            <person name="Rezende De Castro R."/>
            <person name="Schneider M.P."/>
            <person name="Vasconcelos V."/>
            <person name="Leao P.N."/>
        </authorList>
    </citation>
    <scope>NUCLEOTIDE SEQUENCE</scope>
    <source>
        <strain evidence="2">LEGE 06105</strain>
    </source>
</reference>
<dbReference type="Pfam" id="PF15919">
    <property type="entry name" value="HicB_lk_antitox"/>
    <property type="match status" value="1"/>
</dbReference>